<feature type="transmembrane region" description="Helical" evidence="1">
    <location>
        <begin position="28"/>
        <end position="46"/>
    </location>
</feature>
<sequence>MMWWSAACAIAAIYCVVRGIVDLRRKHYSWGVVGLASGAVLLLTPVQTHAVKIDLPIANPH</sequence>
<organism evidence="2 3">
    <name type="scientific">Hephaestia caeni</name>
    <dbReference type="NCBI Taxonomy" id="645617"/>
    <lineage>
        <taxon>Bacteria</taxon>
        <taxon>Pseudomonadati</taxon>
        <taxon>Pseudomonadota</taxon>
        <taxon>Alphaproteobacteria</taxon>
        <taxon>Sphingomonadales</taxon>
        <taxon>Sphingomonadaceae</taxon>
        <taxon>Hephaestia</taxon>
    </lineage>
</organism>
<comment type="caution">
    <text evidence="2">The sequence shown here is derived from an EMBL/GenBank/DDBJ whole genome shotgun (WGS) entry which is preliminary data.</text>
</comment>
<evidence type="ECO:0000313" key="3">
    <source>
        <dbReference type="Proteomes" id="UP000266568"/>
    </source>
</evidence>
<protein>
    <submittedName>
        <fullName evidence="2">Uncharacterized protein</fullName>
    </submittedName>
</protein>
<accession>A0A397PBE6</accession>
<keyword evidence="1" id="KW-0472">Membrane</keyword>
<dbReference type="Proteomes" id="UP000266568">
    <property type="component" value="Unassembled WGS sequence"/>
</dbReference>
<dbReference type="AlphaFoldDB" id="A0A397PBE6"/>
<keyword evidence="3" id="KW-1185">Reference proteome</keyword>
<keyword evidence="1" id="KW-0812">Transmembrane</keyword>
<name>A0A397PBE6_9SPHN</name>
<dbReference type="EMBL" id="QXDC01000002">
    <property type="protein sequence ID" value="RIA45723.1"/>
    <property type="molecule type" value="Genomic_DNA"/>
</dbReference>
<reference evidence="2 3" key="1">
    <citation type="submission" date="2018-08" db="EMBL/GenBank/DDBJ databases">
        <title>Genomic Encyclopedia of Type Strains, Phase IV (KMG-IV): sequencing the most valuable type-strain genomes for metagenomic binning, comparative biology and taxonomic classification.</title>
        <authorList>
            <person name="Goeker M."/>
        </authorList>
    </citation>
    <scope>NUCLEOTIDE SEQUENCE [LARGE SCALE GENOMIC DNA]</scope>
    <source>
        <strain evidence="2 3">DSM 25527</strain>
    </source>
</reference>
<evidence type="ECO:0000313" key="2">
    <source>
        <dbReference type="EMBL" id="RIA45723.1"/>
    </source>
</evidence>
<keyword evidence="1" id="KW-1133">Transmembrane helix</keyword>
<proteinExistence type="predicted"/>
<gene>
    <name evidence="2" type="ORF">DFR49_0248</name>
</gene>
<evidence type="ECO:0000256" key="1">
    <source>
        <dbReference type="SAM" id="Phobius"/>
    </source>
</evidence>
<dbReference type="RefSeq" id="WP_119034232.1">
    <property type="nucleotide sequence ID" value="NZ_QXDC01000002.1"/>
</dbReference>